<evidence type="ECO:0000256" key="1">
    <source>
        <dbReference type="SAM" id="MobiDB-lite"/>
    </source>
</evidence>
<feature type="compositionally biased region" description="Low complexity" evidence="1">
    <location>
        <begin position="200"/>
        <end position="221"/>
    </location>
</feature>
<dbReference type="InterPro" id="IPR003018">
    <property type="entry name" value="GAF"/>
</dbReference>
<dbReference type="Gene3D" id="3.30.450.40">
    <property type="match status" value="2"/>
</dbReference>
<evidence type="ECO:0000313" key="4">
    <source>
        <dbReference type="Proteomes" id="UP000302139"/>
    </source>
</evidence>
<comment type="caution">
    <text evidence="3">The sequence shown here is derived from an EMBL/GenBank/DDBJ whole genome shotgun (WGS) entry which is preliminary data.</text>
</comment>
<evidence type="ECO:0000259" key="2">
    <source>
        <dbReference type="SMART" id="SM00065"/>
    </source>
</evidence>
<feature type="region of interest" description="Disordered" evidence="1">
    <location>
        <begin position="187"/>
        <end position="235"/>
    </location>
</feature>
<dbReference type="Pfam" id="PF01590">
    <property type="entry name" value="GAF"/>
    <property type="match status" value="1"/>
</dbReference>
<organism evidence="3 4">
    <name type="scientific">Streptomyces avermitilis</name>
    <dbReference type="NCBI Taxonomy" id="33903"/>
    <lineage>
        <taxon>Bacteria</taxon>
        <taxon>Bacillati</taxon>
        <taxon>Actinomycetota</taxon>
        <taxon>Actinomycetes</taxon>
        <taxon>Kitasatosporales</taxon>
        <taxon>Streptomycetaceae</taxon>
        <taxon>Streptomyces</taxon>
    </lineage>
</organism>
<gene>
    <name evidence="3" type="ORF">SAV14893_052980</name>
</gene>
<dbReference type="AlphaFoldDB" id="A0A4D4M254"/>
<feature type="compositionally biased region" description="Polar residues" evidence="1">
    <location>
        <begin position="225"/>
        <end position="235"/>
    </location>
</feature>
<evidence type="ECO:0000313" key="3">
    <source>
        <dbReference type="EMBL" id="GDY65905.1"/>
    </source>
</evidence>
<reference evidence="3 4" key="1">
    <citation type="submission" date="2019-04" db="EMBL/GenBank/DDBJ databases">
        <title>Draft genome sequences of Streptomyces avermitilis NBRC 14893.</title>
        <authorList>
            <person name="Komaki H."/>
            <person name="Tamura T."/>
            <person name="Hosoyama A."/>
        </authorList>
    </citation>
    <scope>NUCLEOTIDE SEQUENCE [LARGE SCALE GENOMIC DNA]</scope>
    <source>
        <strain evidence="3 4">NBRC 14893</strain>
    </source>
</reference>
<dbReference type="Proteomes" id="UP000302139">
    <property type="component" value="Unassembled WGS sequence"/>
</dbReference>
<feature type="domain" description="GAF" evidence="2">
    <location>
        <begin position="23"/>
        <end position="137"/>
    </location>
</feature>
<name>A0A4D4M254_STRAX</name>
<dbReference type="InterPro" id="IPR029016">
    <property type="entry name" value="GAF-like_dom_sf"/>
</dbReference>
<protein>
    <recommendedName>
        <fullName evidence="2">GAF domain-containing protein</fullName>
    </recommendedName>
</protein>
<accession>A0A4D4M254</accession>
<proteinExistence type="predicted"/>
<dbReference type="SMART" id="SM00065">
    <property type="entry name" value="GAF"/>
    <property type="match status" value="1"/>
</dbReference>
<sequence>METVPRLPVPLLRAVLGVGTDLELEPTLQHIVDSAAELTGARYAALATADPGHEELARVHRAGPARGGPAPHGPARPGRGDDWLGVPIHVHDQEFGTLYLTGKSGGPFTDKDERMLCVLAAQAGIAIDNVRLYATARQRERWIEGAAAVTTALLTGQNATDALMTVAERARILAGAAAGVILKPTPRAAWRSSRRPRPTTPATSSVRPSSRAARSSPNSSAGKRCSSTTRRPTRV</sequence>
<dbReference type="EMBL" id="BJHX01000001">
    <property type="protein sequence ID" value="GDY65905.1"/>
    <property type="molecule type" value="Genomic_DNA"/>
</dbReference>
<dbReference type="SUPFAM" id="SSF55781">
    <property type="entry name" value="GAF domain-like"/>
    <property type="match status" value="1"/>
</dbReference>